<organism evidence="1 2">
    <name type="scientific">Kingdonia uniflora</name>
    <dbReference type="NCBI Taxonomy" id="39325"/>
    <lineage>
        <taxon>Eukaryota</taxon>
        <taxon>Viridiplantae</taxon>
        <taxon>Streptophyta</taxon>
        <taxon>Embryophyta</taxon>
        <taxon>Tracheophyta</taxon>
        <taxon>Spermatophyta</taxon>
        <taxon>Magnoliopsida</taxon>
        <taxon>Ranunculales</taxon>
        <taxon>Circaeasteraceae</taxon>
        <taxon>Kingdonia</taxon>
    </lineage>
</organism>
<evidence type="ECO:0000313" key="1">
    <source>
        <dbReference type="EMBL" id="KAF6162978.1"/>
    </source>
</evidence>
<accession>A0A7J7N7U9</accession>
<dbReference type="AlphaFoldDB" id="A0A7J7N7U9"/>
<dbReference type="Proteomes" id="UP000541444">
    <property type="component" value="Unassembled WGS sequence"/>
</dbReference>
<proteinExistence type="predicted"/>
<reference evidence="1 2" key="1">
    <citation type="journal article" date="2020" name="IScience">
        <title>Genome Sequencing of the Endangered Kingdonia uniflora (Circaeasteraceae, Ranunculales) Reveals Potential Mechanisms of Evolutionary Specialization.</title>
        <authorList>
            <person name="Sun Y."/>
            <person name="Deng T."/>
            <person name="Zhang A."/>
            <person name="Moore M.J."/>
            <person name="Landis J.B."/>
            <person name="Lin N."/>
            <person name="Zhang H."/>
            <person name="Zhang X."/>
            <person name="Huang J."/>
            <person name="Zhang X."/>
            <person name="Sun H."/>
            <person name="Wang H."/>
        </authorList>
    </citation>
    <scope>NUCLEOTIDE SEQUENCE [LARGE SCALE GENOMIC DNA]</scope>
    <source>
        <strain evidence="1">TB1705</strain>
        <tissue evidence="1">Leaf</tissue>
    </source>
</reference>
<protein>
    <submittedName>
        <fullName evidence="1">Uncharacterized protein</fullName>
    </submittedName>
</protein>
<sequence>MVTLKMGEVTGTSQYQFQVGDLLKIMKFRKWVFMVQASGSANNSLLRSRYGQQ</sequence>
<keyword evidence="2" id="KW-1185">Reference proteome</keyword>
<name>A0A7J7N7U9_9MAGN</name>
<comment type="caution">
    <text evidence="1">The sequence shown here is derived from an EMBL/GenBank/DDBJ whole genome shotgun (WGS) entry which is preliminary data.</text>
</comment>
<evidence type="ECO:0000313" key="2">
    <source>
        <dbReference type="Proteomes" id="UP000541444"/>
    </source>
</evidence>
<gene>
    <name evidence="1" type="ORF">GIB67_021127</name>
</gene>
<dbReference type="EMBL" id="JACGCM010001009">
    <property type="protein sequence ID" value="KAF6162978.1"/>
    <property type="molecule type" value="Genomic_DNA"/>
</dbReference>